<organism evidence="4 5">
    <name type="scientific">Gambusia affinis</name>
    <name type="common">Western mosquitofish</name>
    <name type="synonym">Heterandria affinis</name>
    <dbReference type="NCBI Taxonomy" id="33528"/>
    <lineage>
        <taxon>Eukaryota</taxon>
        <taxon>Metazoa</taxon>
        <taxon>Chordata</taxon>
        <taxon>Craniata</taxon>
        <taxon>Vertebrata</taxon>
        <taxon>Euteleostomi</taxon>
        <taxon>Actinopterygii</taxon>
        <taxon>Neopterygii</taxon>
        <taxon>Teleostei</taxon>
        <taxon>Neoteleostei</taxon>
        <taxon>Acanthomorphata</taxon>
        <taxon>Ovalentaria</taxon>
        <taxon>Atherinomorphae</taxon>
        <taxon>Cyprinodontiformes</taxon>
        <taxon>Poeciliidae</taxon>
        <taxon>Poeciliinae</taxon>
        <taxon>Gambusia</taxon>
    </lineage>
</organism>
<dbReference type="PANTHER" id="PTHR13338">
    <property type="entry name" value="UPF0240 PROTEIN"/>
    <property type="match status" value="1"/>
</dbReference>
<dbReference type="EMBL" id="NHOQ01000490">
    <property type="protein sequence ID" value="PWA29899.1"/>
    <property type="molecule type" value="Genomic_DNA"/>
</dbReference>
<evidence type="ECO:0000313" key="4">
    <source>
        <dbReference type="EMBL" id="PWA29899.1"/>
    </source>
</evidence>
<evidence type="ECO:0000256" key="2">
    <source>
        <dbReference type="ARBA" id="ARBA00011265"/>
    </source>
</evidence>
<proteinExistence type="inferred from homology"/>
<gene>
    <name evidence="4" type="ORF">CCH79_00020034</name>
</gene>
<comment type="caution">
    <text evidence="4">The sequence shown here is derived from an EMBL/GenBank/DDBJ whole genome shotgun (WGS) entry which is preliminary data.</text>
</comment>
<dbReference type="Proteomes" id="UP000250572">
    <property type="component" value="Unassembled WGS sequence"/>
</dbReference>
<dbReference type="PANTHER" id="PTHR13338:SF4">
    <property type="entry name" value="NADH DEHYDROGENASE [UBIQUINONE] 1 ALPHA SUBCOMPLEX ASSEMBLY FACTOR 4"/>
    <property type="match status" value="1"/>
</dbReference>
<comment type="subunit">
    <text evidence="2">Binds calmodulin. Interacts with NDUFAF3.</text>
</comment>
<evidence type="ECO:0000313" key="5">
    <source>
        <dbReference type="Proteomes" id="UP000250572"/>
    </source>
</evidence>
<dbReference type="InterPro" id="IPR009622">
    <property type="entry name" value="NDUFAF4"/>
</dbReference>
<dbReference type="Pfam" id="PF06784">
    <property type="entry name" value="UPF0240"/>
    <property type="match status" value="1"/>
</dbReference>
<accession>A0A315WDJ8</accession>
<sequence length="368" mass="41111">MLTSKAPTWTLGSSLKPRLGFKEKRAAGRLHGSSAGIIKINPLWQRPFQTPFQLQLMTNTPASSGRNNLNPLQPLQEEEEEAIVGFGKTSSMGARLARIFRNYNVEDRALREISKKKPRSAPRHATTATPSAVSSEVEELVMKKNESLLEHLRAVYVESTDPTAAPEFSGDASAGKEADRRPLRVSLPGSVFSLPELTDVPKGKLTLTEALTALGSHQHQPRTWSAEKIAQEYCLELKDTKSVVEFFVPFKVEVIPPKRPPPVQVTLLLWLNCTNTLSSPTTLYKELLADLIHPRGPAIEELFNHLGNLDPKDWRAQPRVPRLSFLNGNDYLLLLPPMVELRNDSRVENQPSKRSIRATRLSVRPRCV</sequence>
<name>A0A315WDJ8_GAMAF</name>
<evidence type="ECO:0000256" key="1">
    <source>
        <dbReference type="ARBA" id="ARBA00010698"/>
    </source>
</evidence>
<reference evidence="4 5" key="1">
    <citation type="journal article" date="2018" name="G3 (Bethesda)">
        <title>A High-Quality Reference Genome for the Invasive Mosquitofish Gambusia affinis Using a Chicago Library.</title>
        <authorList>
            <person name="Hoffberg S.L."/>
            <person name="Troendle N.J."/>
            <person name="Glenn T.C."/>
            <person name="Mahmud O."/>
            <person name="Louha S."/>
            <person name="Chalopin D."/>
            <person name="Bennetzen J.L."/>
            <person name="Mauricio R."/>
        </authorList>
    </citation>
    <scope>NUCLEOTIDE SEQUENCE [LARGE SCALE GENOMIC DNA]</scope>
    <source>
        <strain evidence="4">NE01/NJP1002.9</strain>
        <tissue evidence="4">Muscle</tissue>
    </source>
</reference>
<evidence type="ECO:0000256" key="3">
    <source>
        <dbReference type="ARBA" id="ARBA00021777"/>
    </source>
</evidence>
<keyword evidence="5" id="KW-1185">Reference proteome</keyword>
<dbReference type="AlphaFoldDB" id="A0A315WDJ8"/>
<protein>
    <recommendedName>
        <fullName evidence="3">NADH dehydrogenase [ubiquinone] 1 alpha subcomplex assembly factor 4</fullName>
    </recommendedName>
</protein>
<dbReference type="GO" id="GO:0032981">
    <property type="term" value="P:mitochondrial respiratory chain complex I assembly"/>
    <property type="evidence" value="ECO:0007669"/>
    <property type="project" value="InterPro"/>
</dbReference>
<comment type="similarity">
    <text evidence="1">Belongs to the NDUFAF4 family.</text>
</comment>
<dbReference type="GO" id="GO:0005739">
    <property type="term" value="C:mitochondrion"/>
    <property type="evidence" value="ECO:0007669"/>
    <property type="project" value="TreeGrafter"/>
</dbReference>
<dbReference type="STRING" id="33528.ENSGAFP00000007777"/>